<sequence length="106" mass="12164">MRRRLWKRKQESLTEEPPEDGSSVIKSSENNSVQLLKGSGSANNEFWPRNSEFRLVNSKLWPINSEFRPVNSELRRSTVNSDLATVESGHREMISRGLMSITICKN</sequence>
<feature type="non-terminal residue" evidence="2">
    <location>
        <position position="106"/>
    </location>
</feature>
<keyword evidence="3" id="KW-1185">Reference proteome</keyword>
<organism evidence="2 3">
    <name type="scientific">Stylosanthes scabra</name>
    <dbReference type="NCBI Taxonomy" id="79078"/>
    <lineage>
        <taxon>Eukaryota</taxon>
        <taxon>Viridiplantae</taxon>
        <taxon>Streptophyta</taxon>
        <taxon>Embryophyta</taxon>
        <taxon>Tracheophyta</taxon>
        <taxon>Spermatophyta</taxon>
        <taxon>Magnoliopsida</taxon>
        <taxon>eudicotyledons</taxon>
        <taxon>Gunneridae</taxon>
        <taxon>Pentapetalae</taxon>
        <taxon>rosids</taxon>
        <taxon>fabids</taxon>
        <taxon>Fabales</taxon>
        <taxon>Fabaceae</taxon>
        <taxon>Papilionoideae</taxon>
        <taxon>50 kb inversion clade</taxon>
        <taxon>dalbergioids sensu lato</taxon>
        <taxon>Dalbergieae</taxon>
        <taxon>Pterocarpus clade</taxon>
        <taxon>Stylosanthes</taxon>
    </lineage>
</organism>
<dbReference type="Proteomes" id="UP001341840">
    <property type="component" value="Unassembled WGS sequence"/>
</dbReference>
<reference evidence="2 3" key="1">
    <citation type="journal article" date="2023" name="Plants (Basel)">
        <title>Bridging the Gap: Combining Genomics and Transcriptomics Approaches to Understand Stylosanthes scabra, an Orphan Legume from the Brazilian Caatinga.</title>
        <authorList>
            <person name="Ferreira-Neto J.R.C."/>
            <person name="da Silva M.D."/>
            <person name="Binneck E."/>
            <person name="de Melo N.F."/>
            <person name="da Silva R.H."/>
            <person name="de Melo A.L.T.M."/>
            <person name="Pandolfi V."/>
            <person name="Bustamante F.O."/>
            <person name="Brasileiro-Vidal A.C."/>
            <person name="Benko-Iseppon A.M."/>
        </authorList>
    </citation>
    <scope>NUCLEOTIDE SEQUENCE [LARGE SCALE GENOMIC DNA]</scope>
    <source>
        <tissue evidence="2">Leaves</tissue>
    </source>
</reference>
<protein>
    <submittedName>
        <fullName evidence="2">Uncharacterized protein</fullName>
    </submittedName>
</protein>
<feature type="region of interest" description="Disordered" evidence="1">
    <location>
        <begin position="1"/>
        <end position="43"/>
    </location>
</feature>
<evidence type="ECO:0000256" key="1">
    <source>
        <dbReference type="SAM" id="MobiDB-lite"/>
    </source>
</evidence>
<dbReference type="EMBL" id="JASCZI010213010">
    <property type="protein sequence ID" value="MED6200697.1"/>
    <property type="molecule type" value="Genomic_DNA"/>
</dbReference>
<evidence type="ECO:0000313" key="2">
    <source>
        <dbReference type="EMBL" id="MED6200697.1"/>
    </source>
</evidence>
<accession>A0ABU6XR56</accession>
<comment type="caution">
    <text evidence="2">The sequence shown here is derived from an EMBL/GenBank/DDBJ whole genome shotgun (WGS) entry which is preliminary data.</text>
</comment>
<feature type="compositionally biased region" description="Polar residues" evidence="1">
    <location>
        <begin position="24"/>
        <end position="43"/>
    </location>
</feature>
<evidence type="ECO:0000313" key="3">
    <source>
        <dbReference type="Proteomes" id="UP001341840"/>
    </source>
</evidence>
<proteinExistence type="predicted"/>
<name>A0ABU6XR56_9FABA</name>
<gene>
    <name evidence="2" type="ORF">PIB30_087792</name>
</gene>